<evidence type="ECO:0000313" key="2">
    <source>
        <dbReference type="EnsemblMetazoa" id="tetur272g00010.1"/>
    </source>
</evidence>
<dbReference type="HOGENOM" id="CLU_1024247_0_0_1"/>
<reference evidence="3" key="1">
    <citation type="submission" date="2011-08" db="EMBL/GenBank/DDBJ databases">
        <authorList>
            <person name="Rombauts S."/>
        </authorList>
    </citation>
    <scope>NUCLEOTIDE SEQUENCE</scope>
    <source>
        <strain evidence="3">London</strain>
    </source>
</reference>
<feature type="region of interest" description="Disordered" evidence="1">
    <location>
        <begin position="19"/>
        <end position="58"/>
    </location>
</feature>
<dbReference type="EMBL" id="CAEY01000703">
    <property type="status" value="NOT_ANNOTATED_CDS"/>
    <property type="molecule type" value="Genomic_DNA"/>
</dbReference>
<sequence>MDQRNILFTGAIENVNFSDSQRQEKSNPIRRYPRRESADYGQNLSELPRKNRSQKRSPNICRTLQADVNFKYIFQTDENVFKYLVYYTLEHFDRKLFDLDDEMTFFGELNFVNVHSNQYGSGCIKPDAVAKMINYIFHIEFQFKNNKDFQKRLYKQQCALANHWPDCKVISIVIGPHFTFLPQQLLSMCKVTWYSVNGNQKVEVLGFNEPMTCNRNYNPATCVESIIPFERSNTSFENNDSTHLIFVVQIDIFRRRIVTRLQKRYMAYLKQK</sequence>
<name>T1KY96_TETUR</name>
<protein>
    <submittedName>
        <fullName evidence="2">Uncharacterized protein</fullName>
    </submittedName>
</protein>
<evidence type="ECO:0000313" key="3">
    <source>
        <dbReference type="Proteomes" id="UP000015104"/>
    </source>
</evidence>
<reference evidence="2" key="2">
    <citation type="submission" date="2015-06" db="UniProtKB">
        <authorList>
            <consortium name="EnsemblMetazoa"/>
        </authorList>
    </citation>
    <scope>IDENTIFICATION</scope>
</reference>
<keyword evidence="3" id="KW-1185">Reference proteome</keyword>
<proteinExistence type="predicted"/>
<organism evidence="2 3">
    <name type="scientific">Tetranychus urticae</name>
    <name type="common">Two-spotted spider mite</name>
    <dbReference type="NCBI Taxonomy" id="32264"/>
    <lineage>
        <taxon>Eukaryota</taxon>
        <taxon>Metazoa</taxon>
        <taxon>Ecdysozoa</taxon>
        <taxon>Arthropoda</taxon>
        <taxon>Chelicerata</taxon>
        <taxon>Arachnida</taxon>
        <taxon>Acari</taxon>
        <taxon>Acariformes</taxon>
        <taxon>Trombidiformes</taxon>
        <taxon>Prostigmata</taxon>
        <taxon>Eleutherengona</taxon>
        <taxon>Raphignathae</taxon>
        <taxon>Tetranychoidea</taxon>
        <taxon>Tetranychidae</taxon>
        <taxon>Tetranychus</taxon>
    </lineage>
</organism>
<dbReference type="EnsemblMetazoa" id="tetur272g00010.1">
    <property type="protein sequence ID" value="tetur272g00010.1"/>
    <property type="gene ID" value="tetur272g00010"/>
</dbReference>
<evidence type="ECO:0000256" key="1">
    <source>
        <dbReference type="SAM" id="MobiDB-lite"/>
    </source>
</evidence>
<dbReference type="Proteomes" id="UP000015104">
    <property type="component" value="Unassembled WGS sequence"/>
</dbReference>
<dbReference type="AlphaFoldDB" id="T1KY96"/>
<accession>T1KY96</accession>